<name>A0A0K2ZRN9_9XANT</name>
<evidence type="ECO:0000313" key="2">
    <source>
        <dbReference type="Proteomes" id="UP000045978"/>
    </source>
</evidence>
<dbReference type="EMBL" id="CXOJ01000043">
    <property type="protein sequence ID" value="CTP88293.1"/>
    <property type="molecule type" value="Genomic_DNA"/>
</dbReference>
<dbReference type="Proteomes" id="UP000045978">
    <property type="component" value="Unassembled WGS sequence"/>
</dbReference>
<dbReference type="AlphaFoldDB" id="A0A0K2ZRN9"/>
<evidence type="ECO:0000313" key="1">
    <source>
        <dbReference type="EMBL" id="CTP88293.1"/>
    </source>
</evidence>
<reference evidence="1 2" key="1">
    <citation type="submission" date="2015-07" db="EMBL/GenBank/DDBJ databases">
        <authorList>
            <person name="Noorani M."/>
        </authorList>
    </citation>
    <scope>NUCLEOTIDE SEQUENCE [LARGE SCALE GENOMIC DNA]</scope>
    <source>
        <strain evidence="1">LMG730</strain>
    </source>
</reference>
<dbReference type="RefSeq" id="WP_053838256.1">
    <property type="nucleotide sequence ID" value="NZ_CP076251.1"/>
</dbReference>
<organism evidence="1 2">
    <name type="scientific">Xanthomonas graminis pv. phlei</name>
    <dbReference type="NCBI Taxonomy" id="487906"/>
    <lineage>
        <taxon>Bacteria</taxon>
        <taxon>Pseudomonadati</taxon>
        <taxon>Pseudomonadota</taxon>
        <taxon>Gammaproteobacteria</taxon>
        <taxon>Lysobacterales</taxon>
        <taxon>Lysobacteraceae</taxon>
        <taxon>Xanthomonas</taxon>
        <taxon>Xanthomonas translucens group</taxon>
        <taxon>Xanthomonas graminis</taxon>
    </lineage>
</organism>
<accession>A0A0K2ZRN9</accession>
<sequence length="115" mass="11755">MINALAGEALGLDQGPSGRMVAGVVAGNGQIRNGSGFSVARTGTGHYLLSFQPAFETLGGAAITQIYSGDGDTRDNAVILRIDARQVLIKTGDGNGMQSDRDFSFVALGQGAKPA</sequence>
<gene>
    <name evidence="1" type="ORF">XTPLMG730_2090</name>
</gene>
<protein>
    <submittedName>
        <fullName evidence="1">Uncharacterized protein</fullName>
    </submittedName>
</protein>
<proteinExistence type="predicted"/>